<sequence>MCTDGSRELLMAEEGVLPVLVELMRSSVQSLREVPATIIGNLASDHANRTRLAAAGCVAPLIEQVRSGSAQGKKWATLALMALAEGSHGIKTQLAEAGAIPALVALGKSGEPQAVVLASKALGALTSGHTGNQELVRRHEGAAALERLAQMGGLKITSLSAEQAAGLRGATAGSDPAAGQAGICTHNDRLGNRCSGLEPVAPSSGSAMGSSARGAAAIALGAAAAACARAGAAAGQAAAFACPGVQPVPDGPLLARRPPRPEAAEAACASAGGGGTAAAVLTSSVAAGLLAAAAASAQRRPRKAAVAARAAEERPMVADLKGPVNMGEGAAEGLPWWWEAFWKLPFTERGKAGEPLNLGDTLHVTNIEQIFGDYPSYDGAPLAAGDLAESGLTDGTMYLGLQRYQDKFGDVYKMCFGPKSFMVVSDPQVLKHILCDSVFNYDKGLLGEVLEDVMGKGLIPADFETWKVRRRAIVPGFHKAWLNYQLGQFGEAGRLLTKSLHKSAAAGTAVDMEERFGSVALDIIGKAVFNYEFGSTEKESPVVKAAIQSLREVEHRAQTPFQYWKLPLMDDVLVERQREFKVNMELLNGALNDCVQQALSQRTEADLEELHDLERRDYSKMDNPSLLRFLVDMKGEETSGKQLRDDMITMLIAGHETTASALTWALFELAQQPELLEEVQSEIDGVMEGKECPDMEDIKAMPLLRLCFAESLRMYPEPPLLIRRAMEEDTLPGGATGQETKILRGMDFFLSIYNMQRDEKYWPNANTYDPKRWLNPYKNPDIPGWKGYDPTKWGGQLYPNEIASDYAFIPFGCGPRKCVGDNFAMLEGTVTLGMVLRDFTFEFTAPTAEPAQVGTSTGATIHTKNGMWMKLKPRR</sequence>
<dbReference type="Gene3D" id="1.25.10.10">
    <property type="entry name" value="Leucine-rich Repeat Variant"/>
    <property type="match status" value="1"/>
</dbReference>
<reference evidence="8" key="1">
    <citation type="submission" date="2023-10" db="EMBL/GenBank/DDBJ databases">
        <authorList>
            <person name="Chen Y."/>
            <person name="Shah S."/>
            <person name="Dougan E. K."/>
            <person name="Thang M."/>
            <person name="Chan C."/>
        </authorList>
    </citation>
    <scope>NUCLEOTIDE SEQUENCE [LARGE SCALE GENOMIC DNA]</scope>
</reference>
<dbReference type="Pfam" id="PF00067">
    <property type="entry name" value="p450"/>
    <property type="match status" value="1"/>
</dbReference>
<name>A0ABN9RK70_9DINO</name>
<evidence type="ECO:0000313" key="8">
    <source>
        <dbReference type="EMBL" id="CAK0818631.1"/>
    </source>
</evidence>
<keyword evidence="4" id="KW-0560">Oxidoreductase</keyword>
<dbReference type="InterPro" id="IPR002401">
    <property type="entry name" value="Cyt_P450_E_grp-I"/>
</dbReference>
<dbReference type="SUPFAM" id="SSF48264">
    <property type="entry name" value="Cytochrome P450"/>
    <property type="match status" value="1"/>
</dbReference>
<evidence type="ECO:0000256" key="2">
    <source>
        <dbReference type="ARBA" id="ARBA00022617"/>
    </source>
</evidence>
<dbReference type="PROSITE" id="PS50176">
    <property type="entry name" value="ARM_REPEAT"/>
    <property type="match status" value="1"/>
</dbReference>
<keyword evidence="5" id="KW-0408">Iron</keyword>
<accession>A0ABN9RK70</accession>
<dbReference type="InterPro" id="IPR050196">
    <property type="entry name" value="Cytochrome_P450_Monoox"/>
</dbReference>
<dbReference type="PANTHER" id="PTHR24291">
    <property type="entry name" value="CYTOCHROME P450 FAMILY 4"/>
    <property type="match status" value="1"/>
</dbReference>
<dbReference type="SUPFAM" id="SSF48371">
    <property type="entry name" value="ARM repeat"/>
    <property type="match status" value="1"/>
</dbReference>
<dbReference type="InterPro" id="IPR001128">
    <property type="entry name" value="Cyt_P450"/>
</dbReference>
<evidence type="ECO:0000313" key="9">
    <source>
        <dbReference type="Proteomes" id="UP001189429"/>
    </source>
</evidence>
<gene>
    <name evidence="8" type="ORF">PCOR1329_LOCUS20838</name>
</gene>
<dbReference type="SMART" id="SM00185">
    <property type="entry name" value="ARM"/>
    <property type="match status" value="3"/>
</dbReference>
<dbReference type="PRINTS" id="PR00385">
    <property type="entry name" value="P450"/>
</dbReference>
<keyword evidence="3" id="KW-0479">Metal-binding</keyword>
<dbReference type="InterPro" id="IPR011989">
    <property type="entry name" value="ARM-like"/>
</dbReference>
<keyword evidence="9" id="KW-1185">Reference proteome</keyword>
<dbReference type="PROSITE" id="PS00086">
    <property type="entry name" value="CYTOCHROME_P450"/>
    <property type="match status" value="1"/>
</dbReference>
<dbReference type="InterPro" id="IPR017972">
    <property type="entry name" value="Cyt_P450_CS"/>
</dbReference>
<dbReference type="InterPro" id="IPR036396">
    <property type="entry name" value="Cyt_P450_sf"/>
</dbReference>
<dbReference type="InterPro" id="IPR000225">
    <property type="entry name" value="Armadillo"/>
</dbReference>
<keyword evidence="2" id="KW-0349">Heme</keyword>
<dbReference type="Gene3D" id="1.10.630.10">
    <property type="entry name" value="Cytochrome P450"/>
    <property type="match status" value="1"/>
</dbReference>
<dbReference type="PANTHER" id="PTHR24291:SF50">
    <property type="entry name" value="BIFUNCTIONAL ALBAFLAVENONE MONOOXYGENASE_TERPENE SYNTHASE"/>
    <property type="match status" value="1"/>
</dbReference>
<evidence type="ECO:0000256" key="3">
    <source>
        <dbReference type="ARBA" id="ARBA00022723"/>
    </source>
</evidence>
<dbReference type="CDD" id="cd11046">
    <property type="entry name" value="CYP97"/>
    <property type="match status" value="1"/>
</dbReference>
<evidence type="ECO:0000256" key="4">
    <source>
        <dbReference type="ARBA" id="ARBA00023002"/>
    </source>
</evidence>
<keyword evidence="6" id="KW-0503">Monooxygenase</keyword>
<comment type="caution">
    <text evidence="8">The sequence shown here is derived from an EMBL/GenBank/DDBJ whole genome shotgun (WGS) entry which is preliminary data.</text>
</comment>
<evidence type="ECO:0000256" key="6">
    <source>
        <dbReference type="ARBA" id="ARBA00023033"/>
    </source>
</evidence>
<dbReference type="Proteomes" id="UP001189429">
    <property type="component" value="Unassembled WGS sequence"/>
</dbReference>
<proteinExistence type="inferred from homology"/>
<evidence type="ECO:0000256" key="5">
    <source>
        <dbReference type="ARBA" id="ARBA00023004"/>
    </source>
</evidence>
<protein>
    <submittedName>
        <fullName evidence="8">Uncharacterized protein</fullName>
    </submittedName>
</protein>
<evidence type="ECO:0000256" key="1">
    <source>
        <dbReference type="ARBA" id="ARBA00010617"/>
    </source>
</evidence>
<organism evidence="8 9">
    <name type="scientific">Prorocentrum cordatum</name>
    <dbReference type="NCBI Taxonomy" id="2364126"/>
    <lineage>
        <taxon>Eukaryota</taxon>
        <taxon>Sar</taxon>
        <taxon>Alveolata</taxon>
        <taxon>Dinophyceae</taxon>
        <taxon>Prorocentrales</taxon>
        <taxon>Prorocentraceae</taxon>
        <taxon>Prorocentrum</taxon>
    </lineage>
</organism>
<dbReference type="PRINTS" id="PR00463">
    <property type="entry name" value="EP450I"/>
</dbReference>
<dbReference type="InterPro" id="IPR016024">
    <property type="entry name" value="ARM-type_fold"/>
</dbReference>
<dbReference type="EMBL" id="CAUYUJ010006780">
    <property type="protein sequence ID" value="CAK0818631.1"/>
    <property type="molecule type" value="Genomic_DNA"/>
</dbReference>
<feature type="repeat" description="ARM" evidence="7">
    <location>
        <begin position="15"/>
        <end position="57"/>
    </location>
</feature>
<comment type="similarity">
    <text evidence="1">Belongs to the cytochrome P450 family.</text>
</comment>
<evidence type="ECO:0000256" key="7">
    <source>
        <dbReference type="PROSITE-ProRule" id="PRU00259"/>
    </source>
</evidence>